<dbReference type="Gene3D" id="1.25.40.10">
    <property type="entry name" value="Tetratricopeptide repeat domain"/>
    <property type="match status" value="1"/>
</dbReference>
<keyword evidence="1" id="KW-0238">DNA-binding</keyword>
<evidence type="ECO:0000256" key="1">
    <source>
        <dbReference type="ARBA" id="ARBA00023125"/>
    </source>
</evidence>
<dbReference type="CDD" id="cd00093">
    <property type="entry name" value="HTH_XRE"/>
    <property type="match status" value="1"/>
</dbReference>
<dbReference type="PANTHER" id="PTHR46797">
    <property type="entry name" value="HTH-TYPE TRANSCRIPTIONAL REGULATOR"/>
    <property type="match status" value="1"/>
</dbReference>
<feature type="domain" description="HTH cro/C1-type" evidence="2">
    <location>
        <begin position="10"/>
        <end position="59"/>
    </location>
</feature>
<dbReference type="Proteomes" id="UP000051739">
    <property type="component" value="Unassembled WGS sequence"/>
</dbReference>
<dbReference type="RefSeq" id="WP_056936916.1">
    <property type="nucleotide sequence ID" value="NZ_AZFN01000005.1"/>
</dbReference>
<sequence>MDINRFVSRRKELGFSQVQLAQGICTQATLSKFENNGQIPSLNILQQLCNRLGLSLDELSQNDKDSIVYLNRQLKQAEIDLMIGNFLAAQECLSNISINSQSTLIHQMQFYLIRGLLELLLDQDHEGAIADFKLVTEELDQEQSTIWYYLGQAGLALVYDREQRAIAAKEHFKMVATYVDQLSDTAVENITDFEYVLAISYILGRYYWQNNFLQAAENYINFGLQLAQYHHVTYFVPRLYMVQTEILKAQGADASTIEAMIHQAAVFAEFNHNQVVQKWVQEQGKGELYDAN</sequence>
<dbReference type="GO" id="GO:0005829">
    <property type="term" value="C:cytosol"/>
    <property type="evidence" value="ECO:0007669"/>
    <property type="project" value="TreeGrafter"/>
</dbReference>
<dbReference type="InterPro" id="IPR011990">
    <property type="entry name" value="TPR-like_helical_dom_sf"/>
</dbReference>
<dbReference type="InterPro" id="IPR050807">
    <property type="entry name" value="TransReg_Diox_bact_type"/>
</dbReference>
<gene>
    <name evidence="3" type="ORF">FC60_GL001443</name>
</gene>
<dbReference type="EMBL" id="AZFN01000005">
    <property type="protein sequence ID" value="KRM03147.1"/>
    <property type="molecule type" value="Genomic_DNA"/>
</dbReference>
<reference evidence="3 4" key="1">
    <citation type="journal article" date="2015" name="Genome Announc.">
        <title>Expanding the biotechnology potential of lactobacilli through comparative genomics of 213 strains and associated genera.</title>
        <authorList>
            <person name="Sun Z."/>
            <person name="Harris H.M."/>
            <person name="McCann A."/>
            <person name="Guo C."/>
            <person name="Argimon S."/>
            <person name="Zhang W."/>
            <person name="Yang X."/>
            <person name="Jeffery I.B."/>
            <person name="Cooney J.C."/>
            <person name="Kagawa T.F."/>
            <person name="Liu W."/>
            <person name="Song Y."/>
            <person name="Salvetti E."/>
            <person name="Wrobel A."/>
            <person name="Rasinkangas P."/>
            <person name="Parkhill J."/>
            <person name="Rea M.C."/>
            <person name="O'Sullivan O."/>
            <person name="Ritari J."/>
            <person name="Douillard F.P."/>
            <person name="Paul Ross R."/>
            <person name="Yang R."/>
            <person name="Briner A.E."/>
            <person name="Felis G.E."/>
            <person name="de Vos W.M."/>
            <person name="Barrangou R."/>
            <person name="Klaenhammer T.R."/>
            <person name="Caufield P.W."/>
            <person name="Cui Y."/>
            <person name="Zhang H."/>
            <person name="O'Toole P.W."/>
        </authorList>
    </citation>
    <scope>NUCLEOTIDE SEQUENCE [LARGE SCALE GENOMIC DNA]</scope>
    <source>
        <strain evidence="3 4">DSM 16045</strain>
    </source>
</reference>
<proteinExistence type="predicted"/>
<dbReference type="SUPFAM" id="SSF47413">
    <property type="entry name" value="lambda repressor-like DNA-binding domains"/>
    <property type="match status" value="1"/>
</dbReference>
<dbReference type="PROSITE" id="PS50943">
    <property type="entry name" value="HTH_CROC1"/>
    <property type="match status" value="1"/>
</dbReference>
<dbReference type="GO" id="GO:0003677">
    <property type="term" value="F:DNA binding"/>
    <property type="evidence" value="ECO:0007669"/>
    <property type="project" value="UniProtKB-KW"/>
</dbReference>
<evidence type="ECO:0000259" key="2">
    <source>
        <dbReference type="PROSITE" id="PS50943"/>
    </source>
</evidence>
<organism evidence="3 4">
    <name type="scientific">Limosilactobacillus gastricus DSM 16045</name>
    <dbReference type="NCBI Taxonomy" id="1423749"/>
    <lineage>
        <taxon>Bacteria</taxon>
        <taxon>Bacillati</taxon>
        <taxon>Bacillota</taxon>
        <taxon>Bacilli</taxon>
        <taxon>Lactobacillales</taxon>
        <taxon>Lactobacillaceae</taxon>
        <taxon>Limosilactobacillus</taxon>
    </lineage>
</organism>
<dbReference type="PATRIC" id="fig|1423749.3.peg.1487"/>
<evidence type="ECO:0000313" key="3">
    <source>
        <dbReference type="EMBL" id="KRM03147.1"/>
    </source>
</evidence>
<dbReference type="InterPro" id="IPR010982">
    <property type="entry name" value="Lambda_DNA-bd_dom_sf"/>
</dbReference>
<dbReference type="Pfam" id="PF01381">
    <property type="entry name" value="HTH_3"/>
    <property type="match status" value="1"/>
</dbReference>
<dbReference type="InterPro" id="IPR001387">
    <property type="entry name" value="Cro/C1-type_HTH"/>
</dbReference>
<dbReference type="GO" id="GO:0003700">
    <property type="term" value="F:DNA-binding transcription factor activity"/>
    <property type="evidence" value="ECO:0007669"/>
    <property type="project" value="TreeGrafter"/>
</dbReference>
<dbReference type="SMART" id="SM00530">
    <property type="entry name" value="HTH_XRE"/>
    <property type="match status" value="1"/>
</dbReference>
<name>A0A0R1VG90_9LACO</name>
<keyword evidence="4" id="KW-1185">Reference proteome</keyword>
<comment type="caution">
    <text evidence="3">The sequence shown here is derived from an EMBL/GenBank/DDBJ whole genome shotgun (WGS) entry which is preliminary data.</text>
</comment>
<dbReference type="PANTHER" id="PTHR46797:SF1">
    <property type="entry name" value="METHYLPHOSPHONATE SYNTHASE"/>
    <property type="match status" value="1"/>
</dbReference>
<protein>
    <submittedName>
        <fullName evidence="3">XRE family transcriptional regulator</fullName>
    </submittedName>
</protein>
<accession>A0A0R1VG90</accession>
<dbReference type="AlphaFoldDB" id="A0A0R1VG90"/>
<evidence type="ECO:0000313" key="4">
    <source>
        <dbReference type="Proteomes" id="UP000051739"/>
    </source>
</evidence>